<dbReference type="InterPro" id="IPR036378">
    <property type="entry name" value="FAS1_dom_sf"/>
</dbReference>
<feature type="domain" description="FAS1" evidence="2">
    <location>
        <begin position="52"/>
        <end position="192"/>
    </location>
</feature>
<proteinExistence type="predicted"/>
<dbReference type="Pfam" id="PF02469">
    <property type="entry name" value="Fasciclin"/>
    <property type="match status" value="2"/>
</dbReference>
<name>A0A9P7GXH8_9HYPO</name>
<keyword evidence="1" id="KW-1133">Transmembrane helix</keyword>
<protein>
    <recommendedName>
        <fullName evidence="2">FAS1 domain-containing protein</fullName>
    </recommendedName>
</protein>
<evidence type="ECO:0000313" key="3">
    <source>
        <dbReference type="EMBL" id="KAG5655180.1"/>
    </source>
</evidence>
<evidence type="ECO:0000256" key="1">
    <source>
        <dbReference type="SAM" id="Phobius"/>
    </source>
</evidence>
<dbReference type="SUPFAM" id="SSF82153">
    <property type="entry name" value="FAS1 domain"/>
    <property type="match status" value="2"/>
</dbReference>
<reference evidence="3" key="1">
    <citation type="submission" date="2021-04" db="EMBL/GenBank/DDBJ databases">
        <title>Draft genome of Fusarium avenaceum strain F156N33, isolated from an atmospheric sample in Virginia.</title>
        <authorList>
            <person name="Yang S."/>
            <person name="Vinatzer B.A."/>
            <person name="Coleman J."/>
        </authorList>
    </citation>
    <scope>NUCLEOTIDE SEQUENCE</scope>
    <source>
        <strain evidence="3">F156N33</strain>
    </source>
</reference>
<dbReference type="Gene3D" id="2.30.180.10">
    <property type="entry name" value="FAS1 domain"/>
    <property type="match status" value="2"/>
</dbReference>
<dbReference type="InterPro" id="IPR000782">
    <property type="entry name" value="FAS1_domain"/>
</dbReference>
<keyword evidence="1" id="KW-0472">Membrane</keyword>
<dbReference type="PROSITE" id="PS50213">
    <property type="entry name" value="FAS1"/>
    <property type="match status" value="2"/>
</dbReference>
<dbReference type="SMART" id="SM00554">
    <property type="entry name" value="FAS1"/>
    <property type="match status" value="2"/>
</dbReference>
<dbReference type="InterPro" id="IPR050904">
    <property type="entry name" value="Adhesion/Biosynth-related"/>
</dbReference>
<dbReference type="AlphaFoldDB" id="A0A9P7GXH8"/>
<evidence type="ECO:0000259" key="2">
    <source>
        <dbReference type="PROSITE" id="PS50213"/>
    </source>
</evidence>
<accession>A0A9P7GXH8</accession>
<feature type="domain" description="FAS1" evidence="2">
    <location>
        <begin position="195"/>
        <end position="365"/>
    </location>
</feature>
<keyword evidence="4" id="KW-1185">Reference proteome</keyword>
<evidence type="ECO:0000313" key="4">
    <source>
        <dbReference type="Proteomes" id="UP000782241"/>
    </source>
</evidence>
<keyword evidence="1" id="KW-0812">Transmembrane</keyword>
<dbReference type="PANTHER" id="PTHR10900">
    <property type="entry name" value="PERIOSTIN-RELATED"/>
    <property type="match status" value="1"/>
</dbReference>
<sequence>MIKQKPSVWRALRSLALILSIPLIVQYLVLKWYSISQVAPATKVHEPHYETNLTVWEVLNKDDRVSKFVEIVSKLPDIVRGLSAPQARFTVYAPVNEAFDSFYFPPDPPPFFNLFIAGCHMGPGPVSAERLQTLGTVPSFVNGDIFFTYKQRISVQQTSDGLGLNHAAKLLPLDKSQSVAVNGFIHHIDTVLVLPNSTAHALRTRPELSTFRRGLETSKLSEGIYDTNAHVSQTIFAPTNAAFNRLGKKATQFLFSHGGSPYLRALLKYHVVANKTLFSDTYWPHNGAELVDLTQTKFKEPYRFDLSTLHKNLTLKVDSSKARKGWGLSVAKGSGSEGKGDGFVPVSTPDIILMDGVIHLIDSVLLPEAISRNKDGSWLNRLALGLGSSKLSIEELTDLLGPYIDEF</sequence>
<dbReference type="PANTHER" id="PTHR10900:SF77">
    <property type="entry name" value="FI19380P1"/>
    <property type="match status" value="1"/>
</dbReference>
<comment type="caution">
    <text evidence="3">The sequence shown here is derived from an EMBL/GenBank/DDBJ whole genome shotgun (WGS) entry which is preliminary data.</text>
</comment>
<feature type="transmembrane region" description="Helical" evidence="1">
    <location>
        <begin position="12"/>
        <end position="33"/>
    </location>
</feature>
<organism evidence="3 4">
    <name type="scientific">Fusarium avenaceum</name>
    <dbReference type="NCBI Taxonomy" id="40199"/>
    <lineage>
        <taxon>Eukaryota</taxon>
        <taxon>Fungi</taxon>
        <taxon>Dikarya</taxon>
        <taxon>Ascomycota</taxon>
        <taxon>Pezizomycotina</taxon>
        <taxon>Sordariomycetes</taxon>
        <taxon>Hypocreomycetidae</taxon>
        <taxon>Hypocreales</taxon>
        <taxon>Nectriaceae</taxon>
        <taxon>Fusarium</taxon>
        <taxon>Fusarium tricinctum species complex</taxon>
    </lineage>
</organism>
<dbReference type="Proteomes" id="UP000782241">
    <property type="component" value="Unassembled WGS sequence"/>
</dbReference>
<dbReference type="EMBL" id="JAGPUO010000034">
    <property type="protein sequence ID" value="KAG5655180.1"/>
    <property type="molecule type" value="Genomic_DNA"/>
</dbReference>
<gene>
    <name evidence="3" type="ORF">KAF25_001953</name>
</gene>